<feature type="transmembrane region" description="Helical" evidence="1">
    <location>
        <begin position="6"/>
        <end position="30"/>
    </location>
</feature>
<keyword evidence="1" id="KW-0812">Transmembrane</keyword>
<keyword evidence="1" id="KW-1133">Transmembrane helix</keyword>
<feature type="transmembrane region" description="Helical" evidence="1">
    <location>
        <begin position="42"/>
        <end position="63"/>
    </location>
</feature>
<evidence type="ECO:0000256" key="1">
    <source>
        <dbReference type="SAM" id="Phobius"/>
    </source>
</evidence>
<evidence type="ECO:0008006" key="4">
    <source>
        <dbReference type="Google" id="ProtNLM"/>
    </source>
</evidence>
<gene>
    <name evidence="2" type="ORF">L211DRAFT_752312</name>
</gene>
<sequence>MAISKLLFPLVRALQLLTLIPIWGMLAWFVHQYDQDNQSTPAEILVLFIASLAGTAWALVSFFQFHRSIGISILVFVMDMIILGGLIAGVVLLRSVRNQDCTAVSVPFTITWGDHTSSWDNGNGWDISFKKSCMMLKSAWALGIVNCVLFFISALLA</sequence>
<dbReference type="AlphaFoldDB" id="A0A3N4L596"/>
<dbReference type="InParanoid" id="A0A3N4L596"/>
<protein>
    <recommendedName>
        <fullName evidence="4">MARVEL domain-containing protein</fullName>
    </recommendedName>
</protein>
<feature type="transmembrane region" description="Helical" evidence="1">
    <location>
        <begin position="139"/>
        <end position="156"/>
    </location>
</feature>
<keyword evidence="3" id="KW-1185">Reference proteome</keyword>
<organism evidence="2 3">
    <name type="scientific">Terfezia boudieri ATCC MYA-4762</name>
    <dbReference type="NCBI Taxonomy" id="1051890"/>
    <lineage>
        <taxon>Eukaryota</taxon>
        <taxon>Fungi</taxon>
        <taxon>Dikarya</taxon>
        <taxon>Ascomycota</taxon>
        <taxon>Pezizomycotina</taxon>
        <taxon>Pezizomycetes</taxon>
        <taxon>Pezizales</taxon>
        <taxon>Pezizaceae</taxon>
        <taxon>Terfezia</taxon>
    </lineage>
</organism>
<dbReference type="EMBL" id="ML121706">
    <property type="protein sequence ID" value="RPB18084.1"/>
    <property type="molecule type" value="Genomic_DNA"/>
</dbReference>
<proteinExistence type="predicted"/>
<name>A0A3N4L596_9PEZI</name>
<dbReference type="OrthoDB" id="4918558at2759"/>
<keyword evidence="1" id="KW-0472">Membrane</keyword>
<feature type="non-terminal residue" evidence="2">
    <location>
        <position position="157"/>
    </location>
</feature>
<dbReference type="STRING" id="1051890.A0A3N4L596"/>
<evidence type="ECO:0000313" key="2">
    <source>
        <dbReference type="EMBL" id="RPB18084.1"/>
    </source>
</evidence>
<feature type="transmembrane region" description="Helical" evidence="1">
    <location>
        <begin position="69"/>
        <end position="93"/>
    </location>
</feature>
<evidence type="ECO:0000313" key="3">
    <source>
        <dbReference type="Proteomes" id="UP000267821"/>
    </source>
</evidence>
<dbReference type="Proteomes" id="UP000267821">
    <property type="component" value="Unassembled WGS sequence"/>
</dbReference>
<reference evidence="2 3" key="1">
    <citation type="journal article" date="2018" name="Nat. Ecol. Evol.">
        <title>Pezizomycetes genomes reveal the molecular basis of ectomycorrhizal truffle lifestyle.</title>
        <authorList>
            <person name="Murat C."/>
            <person name="Payen T."/>
            <person name="Noel B."/>
            <person name="Kuo A."/>
            <person name="Morin E."/>
            <person name="Chen J."/>
            <person name="Kohler A."/>
            <person name="Krizsan K."/>
            <person name="Balestrini R."/>
            <person name="Da Silva C."/>
            <person name="Montanini B."/>
            <person name="Hainaut M."/>
            <person name="Levati E."/>
            <person name="Barry K.W."/>
            <person name="Belfiori B."/>
            <person name="Cichocki N."/>
            <person name="Clum A."/>
            <person name="Dockter R.B."/>
            <person name="Fauchery L."/>
            <person name="Guy J."/>
            <person name="Iotti M."/>
            <person name="Le Tacon F."/>
            <person name="Lindquist E.A."/>
            <person name="Lipzen A."/>
            <person name="Malagnac F."/>
            <person name="Mello A."/>
            <person name="Molinier V."/>
            <person name="Miyauchi S."/>
            <person name="Poulain J."/>
            <person name="Riccioni C."/>
            <person name="Rubini A."/>
            <person name="Sitrit Y."/>
            <person name="Splivallo R."/>
            <person name="Traeger S."/>
            <person name="Wang M."/>
            <person name="Zifcakova L."/>
            <person name="Wipf D."/>
            <person name="Zambonelli A."/>
            <person name="Paolocci F."/>
            <person name="Nowrousian M."/>
            <person name="Ottonello S."/>
            <person name="Baldrian P."/>
            <person name="Spatafora J.W."/>
            <person name="Henrissat B."/>
            <person name="Nagy L.G."/>
            <person name="Aury J.M."/>
            <person name="Wincker P."/>
            <person name="Grigoriev I.V."/>
            <person name="Bonfante P."/>
            <person name="Martin F.M."/>
        </authorList>
    </citation>
    <scope>NUCLEOTIDE SEQUENCE [LARGE SCALE GENOMIC DNA]</scope>
    <source>
        <strain evidence="2 3">ATCC MYA-4762</strain>
    </source>
</reference>
<accession>A0A3N4L596</accession>